<dbReference type="CDD" id="cd07813">
    <property type="entry name" value="COQ10p_like"/>
    <property type="match status" value="1"/>
</dbReference>
<evidence type="ECO:0000259" key="4">
    <source>
        <dbReference type="Pfam" id="PF03364"/>
    </source>
</evidence>
<dbReference type="GO" id="GO:0005739">
    <property type="term" value="C:mitochondrion"/>
    <property type="evidence" value="ECO:0007669"/>
    <property type="project" value="TreeGrafter"/>
</dbReference>
<dbReference type="OrthoDB" id="292693at2759"/>
<evidence type="ECO:0000256" key="1">
    <source>
        <dbReference type="ARBA" id="ARBA00006885"/>
    </source>
</evidence>
<gene>
    <name evidence="5" type="ORF">DXG03_002915</name>
</gene>
<dbReference type="InterPro" id="IPR044996">
    <property type="entry name" value="COQ10-like"/>
</dbReference>
<dbReference type="InterPro" id="IPR023393">
    <property type="entry name" value="START-like_dom_sf"/>
</dbReference>
<dbReference type="Proteomes" id="UP000775547">
    <property type="component" value="Unassembled WGS sequence"/>
</dbReference>
<name>A0A9P7GB58_9AGAR</name>
<evidence type="ECO:0000256" key="3">
    <source>
        <dbReference type="ARBA" id="ARBA00024947"/>
    </source>
</evidence>
<dbReference type="InterPro" id="IPR005031">
    <property type="entry name" value="COQ10_START"/>
</dbReference>
<accession>A0A9P7GB58</accession>
<evidence type="ECO:0000313" key="6">
    <source>
        <dbReference type="Proteomes" id="UP000775547"/>
    </source>
</evidence>
<evidence type="ECO:0000313" key="5">
    <source>
        <dbReference type="EMBL" id="KAG5646611.1"/>
    </source>
</evidence>
<comment type="caution">
    <text evidence="5">The sequence shown here is derived from an EMBL/GenBank/DDBJ whole genome shotgun (WGS) entry which is preliminary data.</text>
</comment>
<dbReference type="Pfam" id="PF03364">
    <property type="entry name" value="Polyketide_cyc"/>
    <property type="match status" value="1"/>
</dbReference>
<feature type="domain" description="Coenzyme Q-binding protein COQ10 START" evidence="4">
    <location>
        <begin position="1"/>
        <end position="106"/>
    </location>
</feature>
<organism evidence="5 6">
    <name type="scientific">Asterophora parasitica</name>
    <dbReference type="NCBI Taxonomy" id="117018"/>
    <lineage>
        <taxon>Eukaryota</taxon>
        <taxon>Fungi</taxon>
        <taxon>Dikarya</taxon>
        <taxon>Basidiomycota</taxon>
        <taxon>Agaricomycotina</taxon>
        <taxon>Agaricomycetes</taxon>
        <taxon>Agaricomycetidae</taxon>
        <taxon>Agaricales</taxon>
        <taxon>Tricholomatineae</taxon>
        <taxon>Lyophyllaceae</taxon>
        <taxon>Asterophora</taxon>
    </lineage>
</organism>
<dbReference type="PANTHER" id="PTHR12901:SF10">
    <property type="entry name" value="COENZYME Q-BINDING PROTEIN COQ10, MITOCHONDRIAL"/>
    <property type="match status" value="1"/>
</dbReference>
<dbReference type="PANTHER" id="PTHR12901">
    <property type="entry name" value="SPERM PROTEIN HOMOLOG"/>
    <property type="match status" value="1"/>
</dbReference>
<comment type="similarity">
    <text evidence="1">Belongs to the COQ10 family.</text>
</comment>
<comment type="subunit">
    <text evidence="2">Interacts with coenzyme Q.</text>
</comment>
<dbReference type="GO" id="GO:0045333">
    <property type="term" value="P:cellular respiration"/>
    <property type="evidence" value="ECO:0007669"/>
    <property type="project" value="InterPro"/>
</dbReference>
<keyword evidence="6" id="KW-1185">Reference proteome</keyword>
<evidence type="ECO:0000256" key="2">
    <source>
        <dbReference type="ARBA" id="ARBA00011814"/>
    </source>
</evidence>
<dbReference type="EMBL" id="JABCKV010000019">
    <property type="protein sequence ID" value="KAG5646611.1"/>
    <property type="molecule type" value="Genomic_DNA"/>
</dbReference>
<proteinExistence type="inferred from homology"/>
<sequence length="117" mass="12538">MEAELTVGFLAFQERYVSQVTCKPYESVAATATSATPLFKTLTTTWQFQPAPANSPLPSTPHGDGKPVESTLVTLDLAYAFANPLHASVSSAFFGQVSKAMVKAFEGRCQEVYGGSR</sequence>
<comment type="function">
    <text evidence="3">Required for the function of coenzyme Q in the respiratory chain. May serve as a chaperone or may be involved in the transport of Q6 from its site of synthesis to the catalytic sites of the respiratory complexes.</text>
</comment>
<dbReference type="SUPFAM" id="SSF55961">
    <property type="entry name" value="Bet v1-like"/>
    <property type="match status" value="1"/>
</dbReference>
<dbReference type="GO" id="GO:0048039">
    <property type="term" value="F:ubiquinone binding"/>
    <property type="evidence" value="ECO:0007669"/>
    <property type="project" value="InterPro"/>
</dbReference>
<protein>
    <recommendedName>
        <fullName evidence="4">Coenzyme Q-binding protein COQ10 START domain-containing protein</fullName>
    </recommendedName>
</protein>
<reference evidence="5" key="2">
    <citation type="submission" date="2021-10" db="EMBL/GenBank/DDBJ databases">
        <title>Phylogenomics reveals ancestral predisposition of the termite-cultivated fungus Termitomyces towards a domesticated lifestyle.</title>
        <authorList>
            <person name="Auxier B."/>
            <person name="Grum-Grzhimaylo A."/>
            <person name="Cardenas M.E."/>
            <person name="Lodge J.D."/>
            <person name="Laessoe T."/>
            <person name="Pedersen O."/>
            <person name="Smith M.E."/>
            <person name="Kuyper T.W."/>
            <person name="Franco-Molano E.A."/>
            <person name="Baroni T.J."/>
            <person name="Aanen D.K."/>
        </authorList>
    </citation>
    <scope>NUCLEOTIDE SEQUENCE</scope>
    <source>
        <strain evidence="5">AP01</strain>
        <tissue evidence="5">Mycelium</tissue>
    </source>
</reference>
<reference evidence="5" key="1">
    <citation type="submission" date="2020-07" db="EMBL/GenBank/DDBJ databases">
        <authorList>
            <person name="Nieuwenhuis M."/>
            <person name="Van De Peppel L.J.J."/>
        </authorList>
    </citation>
    <scope>NUCLEOTIDE SEQUENCE</scope>
    <source>
        <strain evidence="5">AP01</strain>
        <tissue evidence="5">Mycelium</tissue>
    </source>
</reference>
<dbReference type="AlphaFoldDB" id="A0A9P7GB58"/>
<dbReference type="Gene3D" id="3.30.530.20">
    <property type="match status" value="1"/>
</dbReference>